<evidence type="ECO:0000313" key="5">
    <source>
        <dbReference type="EnsemblMetazoa" id="XP_038048990.1"/>
    </source>
</evidence>
<dbReference type="AlphaFoldDB" id="A0A913ZDG4"/>
<keyword evidence="2" id="KW-1133">Transmembrane helix</keyword>
<dbReference type="SUPFAM" id="SSF48726">
    <property type="entry name" value="Immunoglobulin"/>
    <property type="match status" value="1"/>
</dbReference>
<accession>A0A913ZDG4</accession>
<feature type="compositionally biased region" description="Polar residues" evidence="1">
    <location>
        <begin position="336"/>
        <end position="347"/>
    </location>
</feature>
<evidence type="ECO:0000259" key="4">
    <source>
        <dbReference type="PROSITE" id="PS50835"/>
    </source>
</evidence>
<feature type="chain" id="PRO_5037526136" description="Ig-like domain-containing protein" evidence="3">
    <location>
        <begin position="21"/>
        <end position="430"/>
    </location>
</feature>
<dbReference type="InterPro" id="IPR013783">
    <property type="entry name" value="Ig-like_fold"/>
</dbReference>
<protein>
    <recommendedName>
        <fullName evidence="4">Ig-like domain-containing protein</fullName>
    </recommendedName>
</protein>
<keyword evidence="2" id="KW-0812">Transmembrane</keyword>
<dbReference type="InterPro" id="IPR007110">
    <property type="entry name" value="Ig-like_dom"/>
</dbReference>
<reference evidence="5" key="1">
    <citation type="submission" date="2022-11" db="UniProtKB">
        <authorList>
            <consortium name="EnsemblMetazoa"/>
        </authorList>
    </citation>
    <scope>IDENTIFICATION</scope>
</reference>
<feature type="compositionally biased region" description="Basic and acidic residues" evidence="1">
    <location>
        <begin position="386"/>
        <end position="400"/>
    </location>
</feature>
<feature type="compositionally biased region" description="Basic and acidic residues" evidence="1">
    <location>
        <begin position="277"/>
        <end position="294"/>
    </location>
</feature>
<feature type="domain" description="Ig-like" evidence="4">
    <location>
        <begin position="117"/>
        <end position="205"/>
    </location>
</feature>
<dbReference type="EnsemblMetazoa" id="XM_038193062.1">
    <property type="protein sequence ID" value="XP_038048990.1"/>
    <property type="gene ID" value="LOC119722759"/>
</dbReference>
<dbReference type="GeneID" id="119722759"/>
<feature type="compositionally biased region" description="Basic residues" evidence="1">
    <location>
        <begin position="256"/>
        <end position="270"/>
    </location>
</feature>
<feature type="transmembrane region" description="Helical" evidence="2">
    <location>
        <begin position="222"/>
        <end position="248"/>
    </location>
</feature>
<dbReference type="Proteomes" id="UP000887568">
    <property type="component" value="Unplaced"/>
</dbReference>
<dbReference type="PROSITE" id="PS50835">
    <property type="entry name" value="IG_LIKE"/>
    <property type="match status" value="1"/>
</dbReference>
<evidence type="ECO:0000256" key="1">
    <source>
        <dbReference type="SAM" id="MobiDB-lite"/>
    </source>
</evidence>
<sequence>MYLARFVLATCLPLWWCATGELLCTSATSHGRGLITQGTYVTLNCSWASVDEDVDNSNLNWYRIDSGEEMSPISAQNGEAIWRMAGLDNGVEFLCVGQNSTSGDVSTCTLMPLVVPPTVSVENLGGAFVLGKEASLICKAEGLPSIDRYHWYVDGLEDEGLGSRLRRSEDGKIVTIERLMISDDGSVITCEAYIPSGLKASANLTIDLDEPSVDEGGSVSSLWIFIACAAAGGIPVIVLIVVCLAWCLHKARSRARRKRSKKRSQSRRHIVLNEEQNEVHESPIAETTLNERQENGLTSNSSRAAANDDEDDGTNPPPHKPAPPPPLDLHLDPDSTYVNTPAPTSAATLPMLGHRPTSPPYYSTPRSSHQRKKTEYENVASPNEDDNGHPNDHTEPRADVYENVAPSLPSRPLSPKPTLGHTASLPDFLT</sequence>
<dbReference type="PANTHER" id="PTHR46484:SF1">
    <property type="entry name" value="SCHWANN CELL MYELIN PROTEIN-RELATED"/>
    <property type="match status" value="1"/>
</dbReference>
<feature type="region of interest" description="Disordered" evidence="1">
    <location>
        <begin position="256"/>
        <end position="430"/>
    </location>
</feature>
<proteinExistence type="predicted"/>
<keyword evidence="3" id="KW-0732">Signal</keyword>
<name>A0A913ZDG4_PATMI</name>
<feature type="compositionally biased region" description="Low complexity" evidence="1">
    <location>
        <begin position="406"/>
        <end position="419"/>
    </location>
</feature>
<dbReference type="InterPro" id="IPR036179">
    <property type="entry name" value="Ig-like_dom_sf"/>
</dbReference>
<dbReference type="PANTHER" id="PTHR46484">
    <property type="entry name" value="SI:CH211-171H4.5-RELATED"/>
    <property type="match status" value="1"/>
</dbReference>
<dbReference type="RefSeq" id="XP_038048990.1">
    <property type="nucleotide sequence ID" value="XM_038193062.1"/>
</dbReference>
<feature type="signal peptide" evidence="3">
    <location>
        <begin position="1"/>
        <end position="20"/>
    </location>
</feature>
<evidence type="ECO:0000256" key="2">
    <source>
        <dbReference type="SAM" id="Phobius"/>
    </source>
</evidence>
<feature type="compositionally biased region" description="Polar residues" evidence="1">
    <location>
        <begin position="295"/>
        <end position="304"/>
    </location>
</feature>
<organism evidence="5 6">
    <name type="scientific">Patiria miniata</name>
    <name type="common">Bat star</name>
    <name type="synonym">Asterina miniata</name>
    <dbReference type="NCBI Taxonomy" id="46514"/>
    <lineage>
        <taxon>Eukaryota</taxon>
        <taxon>Metazoa</taxon>
        <taxon>Echinodermata</taxon>
        <taxon>Eleutherozoa</taxon>
        <taxon>Asterozoa</taxon>
        <taxon>Asteroidea</taxon>
        <taxon>Valvatacea</taxon>
        <taxon>Valvatida</taxon>
        <taxon>Asterinidae</taxon>
        <taxon>Patiria</taxon>
    </lineage>
</organism>
<dbReference type="Gene3D" id="2.60.40.10">
    <property type="entry name" value="Immunoglobulins"/>
    <property type="match status" value="1"/>
</dbReference>
<evidence type="ECO:0000256" key="3">
    <source>
        <dbReference type="SAM" id="SignalP"/>
    </source>
</evidence>
<keyword evidence="2" id="KW-0472">Membrane</keyword>
<keyword evidence="6" id="KW-1185">Reference proteome</keyword>
<evidence type="ECO:0000313" key="6">
    <source>
        <dbReference type="Proteomes" id="UP000887568"/>
    </source>
</evidence>
<feature type="compositionally biased region" description="Pro residues" evidence="1">
    <location>
        <begin position="315"/>
        <end position="327"/>
    </location>
</feature>